<dbReference type="RefSeq" id="WP_209402149.1">
    <property type="nucleotide sequence ID" value="NZ_JAGIYQ010000001.1"/>
</dbReference>
<feature type="chain" id="PRO_5038645363" evidence="1">
    <location>
        <begin position="20"/>
        <end position="116"/>
    </location>
</feature>
<dbReference type="Proteomes" id="UP000682134">
    <property type="component" value="Unassembled WGS sequence"/>
</dbReference>
<dbReference type="AlphaFoldDB" id="A0A940NEL4"/>
<comment type="caution">
    <text evidence="2">The sequence shown here is derived from an EMBL/GenBank/DDBJ whole genome shotgun (WGS) entry which is preliminary data.</text>
</comment>
<keyword evidence="3" id="KW-1185">Reference proteome</keyword>
<organism evidence="2 3">
    <name type="scientific">Gottfriedia endophytica</name>
    <dbReference type="NCBI Taxonomy" id="2820819"/>
    <lineage>
        <taxon>Bacteria</taxon>
        <taxon>Bacillati</taxon>
        <taxon>Bacillota</taxon>
        <taxon>Bacilli</taxon>
        <taxon>Bacillales</taxon>
        <taxon>Bacillaceae</taxon>
        <taxon>Gottfriedia</taxon>
    </lineage>
</organism>
<reference evidence="2" key="1">
    <citation type="submission" date="2021-04" db="EMBL/GenBank/DDBJ databases">
        <title>Genome seq and assembly of Bacillus sp.</title>
        <authorList>
            <person name="Chhetri G."/>
        </authorList>
    </citation>
    <scope>NUCLEOTIDE SEQUENCE</scope>
    <source>
        <strain evidence="2">RG28</strain>
    </source>
</reference>
<proteinExistence type="predicted"/>
<dbReference type="PROSITE" id="PS51257">
    <property type="entry name" value="PROKAR_LIPOPROTEIN"/>
    <property type="match status" value="1"/>
</dbReference>
<name>A0A940NEL4_9BACI</name>
<accession>A0A940NEL4</accession>
<evidence type="ECO:0000256" key="1">
    <source>
        <dbReference type="SAM" id="SignalP"/>
    </source>
</evidence>
<evidence type="ECO:0000313" key="3">
    <source>
        <dbReference type="Proteomes" id="UP000682134"/>
    </source>
</evidence>
<feature type="signal peptide" evidence="1">
    <location>
        <begin position="1"/>
        <end position="19"/>
    </location>
</feature>
<evidence type="ECO:0000313" key="2">
    <source>
        <dbReference type="EMBL" id="MBP0724074.1"/>
    </source>
</evidence>
<dbReference type="EMBL" id="JAGIYQ010000001">
    <property type="protein sequence ID" value="MBP0724074.1"/>
    <property type="molecule type" value="Genomic_DNA"/>
</dbReference>
<keyword evidence="1" id="KW-0732">Signal</keyword>
<protein>
    <submittedName>
        <fullName evidence="2">Uncharacterized protein</fullName>
    </submittedName>
</protein>
<gene>
    <name evidence="2" type="ORF">J5Y03_02615</name>
</gene>
<sequence>MKKFNILILLAVLTFGLMACTNQKSNTNNTVNKDVREKVWEQLKPSQKQLIKGTWSDATITKVTLDNSMGKIEDTSYNGKEVYLIDFQTTKITIPNDMIIFADMENGKIIGYSASE</sequence>